<comment type="caution">
    <text evidence="2">The sequence shown here is derived from an EMBL/GenBank/DDBJ whole genome shotgun (WGS) entry which is preliminary data.</text>
</comment>
<reference evidence="2 3" key="1">
    <citation type="submission" date="2019-01" db="EMBL/GenBank/DDBJ databases">
        <title>Genome sequencing of the rare red list fungi Fomitopsis rosea.</title>
        <authorList>
            <person name="Buettner E."/>
            <person name="Kellner H."/>
        </authorList>
    </citation>
    <scope>NUCLEOTIDE SEQUENCE [LARGE SCALE GENOMIC DNA]</scope>
    <source>
        <strain evidence="2 3">DSM 105464</strain>
    </source>
</reference>
<sequence>MANVTLDVADFTGNLGTIYTTLFGAPLLRTLLKQRPHKVLSKGDKNLEKSLDLINTSQEFMDRKLHREYHSQYRELFSKGREYASIQGIPSWAEYKRMRQFKHDTKNLYKQLFISTQTEMSDNIWAKMHASENANTTYVIHEVVDETNEAEHGAPDGVDITEQSQSQSRETRRPNERYPSTVDIPLMEVHSSTTHDASSLHDSSSVLQHQPMQTDDA</sequence>
<feature type="compositionally biased region" description="Polar residues" evidence="1">
    <location>
        <begin position="190"/>
        <end position="217"/>
    </location>
</feature>
<dbReference type="AlphaFoldDB" id="A0A4Y9YGQ0"/>
<evidence type="ECO:0000313" key="2">
    <source>
        <dbReference type="EMBL" id="TFY60099.1"/>
    </source>
</evidence>
<dbReference type="Proteomes" id="UP000298390">
    <property type="component" value="Unassembled WGS sequence"/>
</dbReference>
<name>A0A4Y9YGQ0_9APHY</name>
<organism evidence="2 3">
    <name type="scientific">Rhodofomes roseus</name>
    <dbReference type="NCBI Taxonomy" id="34475"/>
    <lineage>
        <taxon>Eukaryota</taxon>
        <taxon>Fungi</taxon>
        <taxon>Dikarya</taxon>
        <taxon>Basidiomycota</taxon>
        <taxon>Agaricomycotina</taxon>
        <taxon>Agaricomycetes</taxon>
        <taxon>Polyporales</taxon>
        <taxon>Rhodofomes</taxon>
    </lineage>
</organism>
<gene>
    <name evidence="2" type="ORF">EVJ58_g5364</name>
</gene>
<feature type="region of interest" description="Disordered" evidence="1">
    <location>
        <begin position="150"/>
        <end position="217"/>
    </location>
</feature>
<evidence type="ECO:0000313" key="3">
    <source>
        <dbReference type="Proteomes" id="UP000298390"/>
    </source>
</evidence>
<accession>A0A4Y9YGQ0</accession>
<dbReference type="EMBL" id="SEKV01000271">
    <property type="protein sequence ID" value="TFY60099.1"/>
    <property type="molecule type" value="Genomic_DNA"/>
</dbReference>
<evidence type="ECO:0000256" key="1">
    <source>
        <dbReference type="SAM" id="MobiDB-lite"/>
    </source>
</evidence>
<proteinExistence type="predicted"/>
<protein>
    <submittedName>
        <fullName evidence="2">Uncharacterized protein</fullName>
    </submittedName>
</protein>